<dbReference type="EMBL" id="JAEPRA010000006">
    <property type="protein sequence ID" value="KAG2183970.1"/>
    <property type="molecule type" value="Genomic_DNA"/>
</dbReference>
<feature type="region of interest" description="Disordered" evidence="1">
    <location>
        <begin position="92"/>
        <end position="487"/>
    </location>
</feature>
<feature type="region of interest" description="Disordered" evidence="1">
    <location>
        <begin position="946"/>
        <end position="966"/>
    </location>
</feature>
<evidence type="ECO:0000313" key="3">
    <source>
        <dbReference type="Proteomes" id="UP000612746"/>
    </source>
</evidence>
<reference evidence="2" key="1">
    <citation type="submission" date="2020-12" db="EMBL/GenBank/DDBJ databases">
        <title>Metabolic potential, ecology and presence of endohyphal bacteria is reflected in genomic diversity of Mucoromycotina.</title>
        <authorList>
            <person name="Muszewska A."/>
            <person name="Okrasinska A."/>
            <person name="Steczkiewicz K."/>
            <person name="Drgas O."/>
            <person name="Orlowska M."/>
            <person name="Perlinska-Lenart U."/>
            <person name="Aleksandrzak-Piekarczyk T."/>
            <person name="Szatraj K."/>
            <person name="Zielenkiewicz U."/>
            <person name="Pilsyk S."/>
            <person name="Malc E."/>
            <person name="Mieczkowski P."/>
            <person name="Kruszewska J.S."/>
            <person name="Biernat P."/>
            <person name="Pawlowska J."/>
        </authorList>
    </citation>
    <scope>NUCLEOTIDE SEQUENCE</scope>
    <source>
        <strain evidence="2">WA0000051536</strain>
    </source>
</reference>
<dbReference type="OrthoDB" id="10452362at2759"/>
<dbReference type="AlphaFoldDB" id="A0A8H7Q1V7"/>
<evidence type="ECO:0000256" key="1">
    <source>
        <dbReference type="SAM" id="MobiDB-lite"/>
    </source>
</evidence>
<comment type="caution">
    <text evidence="2">The sequence shown here is derived from an EMBL/GenBank/DDBJ whole genome shotgun (WGS) entry which is preliminary data.</text>
</comment>
<feature type="compositionally biased region" description="Polar residues" evidence="1">
    <location>
        <begin position="628"/>
        <end position="638"/>
    </location>
</feature>
<feature type="compositionally biased region" description="Polar residues" evidence="1">
    <location>
        <begin position="578"/>
        <end position="588"/>
    </location>
</feature>
<feature type="compositionally biased region" description="Polar residues" evidence="1">
    <location>
        <begin position="759"/>
        <end position="774"/>
    </location>
</feature>
<accession>A0A8H7Q1V7</accession>
<keyword evidence="3" id="KW-1185">Reference proteome</keyword>
<evidence type="ECO:0000313" key="2">
    <source>
        <dbReference type="EMBL" id="KAG2183970.1"/>
    </source>
</evidence>
<gene>
    <name evidence="2" type="ORF">INT44_008981</name>
</gene>
<name>A0A8H7Q1V7_9FUNG</name>
<feature type="compositionally biased region" description="Acidic residues" evidence="1">
    <location>
        <begin position="699"/>
        <end position="708"/>
    </location>
</feature>
<feature type="region of interest" description="Disordered" evidence="1">
    <location>
        <begin position="797"/>
        <end position="864"/>
    </location>
</feature>
<feature type="compositionally biased region" description="Basic residues" evidence="1">
    <location>
        <begin position="398"/>
        <end position="409"/>
    </location>
</feature>
<protein>
    <submittedName>
        <fullName evidence="2">Uncharacterized protein</fullName>
    </submittedName>
</protein>
<feature type="compositionally biased region" description="Basic and acidic residues" evidence="1">
    <location>
        <begin position="241"/>
        <end position="267"/>
    </location>
</feature>
<feature type="compositionally biased region" description="Polar residues" evidence="1">
    <location>
        <begin position="119"/>
        <end position="133"/>
    </location>
</feature>
<feature type="compositionally biased region" description="Basic and acidic residues" evidence="1">
    <location>
        <begin position="300"/>
        <end position="320"/>
    </location>
</feature>
<dbReference type="Proteomes" id="UP000612746">
    <property type="component" value="Unassembled WGS sequence"/>
</dbReference>
<feature type="compositionally biased region" description="Basic residues" evidence="1">
    <location>
        <begin position="366"/>
        <end position="381"/>
    </location>
</feature>
<feature type="compositionally biased region" description="Basic and acidic residues" evidence="1">
    <location>
        <begin position="334"/>
        <end position="352"/>
    </location>
</feature>
<feature type="compositionally biased region" description="Basic and acidic residues" evidence="1">
    <location>
        <begin position="169"/>
        <end position="208"/>
    </location>
</feature>
<feature type="compositionally biased region" description="Basic and acidic residues" evidence="1">
    <location>
        <begin position="472"/>
        <end position="484"/>
    </location>
</feature>
<sequence>MSQSPYHRVEFNVHNNNQTTSIKLALKPEFTLKDALNQVRNVWTAETKHNVNLAAVNQLSVKDSEGFWLPQDSAINCVLKLNDKVDVFVANNKRKPEQSEGSPVKKAKFDKDSKAKGPKQTSPARQSTASPSVPGSPVAAKAQDKTQPPKVQSHKGEGKKTENGGQKRKHEEITEKSPEANDNNVKKAEDGNKQGKPDNKGKQADNKKAGQPNAGKGAKSNQHQDKHDKSKKKKGNQAEQNKNKKPEHKAGEKTKQNKQASKSEKKPNANQKKQASLVEKAEPKADNKIEQKTAQKKQKPKAEEEKDVTPKELTKLKMNQEESILNREGQADGGHTEKTKHQQKGELQKESEPSSSLAIEEATATKSKHKKHKAEKHRKHSHDLSAAADQSPEVHTESKKHKKNKKDKKKKEEKDMHRKHSHDISASLEEKAQTDTKSLKKMEKKQKKKEEKARRKSKDLTTDLPVEQPSPEDTKLDKQKEEKAKKHNQVEIIASAAMAPPVVEAAPKKHKAEKKRKSSLLPIASIVSAEQDAISVESETTGPVAAEIVSEAASPTHSEDMELPEADNFISALFPGSGSASPDNTTTLPAADVSDGPEENMMSSPAEPESSPEVETTLTPTGKEHEISNGTDSGSNTDIEGEDSEAPVTPNMEEPGIADVTDSGANSDVAEEDSEAPMAPNMEKPSFGDATDSGANSDVAEEEVDEVEEKNVASSEQLPDDIASNLPSGSTEHTPEPDVDEIEMQASPVVESREISFEPQATSTPIMIDSPDTSSVNEMEIDTQLEQEVMKVEASTIEQDDDVSASQVEESAEVISSQAILPSSDMNVPISQLDIQPSKTEQEDPDSSSSESSSDDDDDAFGFKALKQLEADNLEQPDESYIQTTINILEDISNDTAKPVDVKAVEAATELRKVCDEEFKARLTRAIKNGGETVKSGKEMEQLKAAQLGDEDDSEDHPISGLLPGFMSKSRAPTLTEIYANSQRYIYKSIHGRSPPPSPSRR</sequence>
<proteinExistence type="predicted"/>
<feature type="compositionally biased region" description="Basic and acidic residues" evidence="1">
    <location>
        <begin position="428"/>
        <end position="441"/>
    </location>
</feature>
<feature type="region of interest" description="Disordered" evidence="1">
    <location>
        <begin position="569"/>
        <end position="774"/>
    </location>
</feature>
<feature type="compositionally biased region" description="Low complexity" evidence="1">
    <location>
        <begin position="603"/>
        <end position="621"/>
    </location>
</feature>
<organism evidence="2 3">
    <name type="scientific">Umbelopsis vinacea</name>
    <dbReference type="NCBI Taxonomy" id="44442"/>
    <lineage>
        <taxon>Eukaryota</taxon>
        <taxon>Fungi</taxon>
        <taxon>Fungi incertae sedis</taxon>
        <taxon>Mucoromycota</taxon>
        <taxon>Mucoromycotina</taxon>
        <taxon>Umbelopsidomycetes</taxon>
        <taxon>Umbelopsidales</taxon>
        <taxon>Umbelopsidaceae</taxon>
        <taxon>Umbelopsis</taxon>
    </lineage>
</organism>
<feature type="compositionally biased region" description="Basic and acidic residues" evidence="1">
    <location>
        <begin position="448"/>
        <end position="461"/>
    </location>
</feature>
<feature type="compositionally biased region" description="Polar residues" evidence="1">
    <location>
        <begin position="804"/>
        <end position="839"/>
    </location>
</feature>
<feature type="compositionally biased region" description="Basic and acidic residues" evidence="1">
    <location>
        <begin position="279"/>
        <end position="293"/>
    </location>
</feature>